<dbReference type="InterPro" id="IPR007379">
    <property type="entry name" value="Tim44-like_dom"/>
</dbReference>
<dbReference type="Pfam" id="PF04280">
    <property type="entry name" value="Tim44"/>
    <property type="match status" value="1"/>
</dbReference>
<reference evidence="10" key="1">
    <citation type="journal article" date="2020" name="Fungal Divers.">
        <title>Resolving the Mortierellaceae phylogeny through synthesis of multi-gene phylogenetics and phylogenomics.</title>
        <authorList>
            <person name="Vandepol N."/>
            <person name="Liber J."/>
            <person name="Desiro A."/>
            <person name="Na H."/>
            <person name="Kennedy M."/>
            <person name="Barry K."/>
            <person name="Grigoriev I.V."/>
            <person name="Miller A.N."/>
            <person name="O'Donnell K."/>
            <person name="Stajich J.E."/>
            <person name="Bonito G."/>
        </authorList>
    </citation>
    <scope>NUCLEOTIDE SEQUENCE</scope>
    <source>
        <strain evidence="10">BC1065</strain>
    </source>
</reference>
<keyword evidence="4" id="KW-0496">Mitochondrion</keyword>
<comment type="caution">
    <text evidence="10">The sequence shown here is derived from an EMBL/GenBank/DDBJ whole genome shotgun (WGS) entry which is preliminary data.</text>
</comment>
<comment type="subcellular location">
    <subcellularLocation>
        <location evidence="1">Mitochondrion</location>
    </subcellularLocation>
</comment>
<evidence type="ECO:0000256" key="1">
    <source>
        <dbReference type="ARBA" id="ARBA00004173"/>
    </source>
</evidence>
<proteinExistence type="inferred from homology"/>
<gene>
    <name evidence="10" type="primary">MRPL45</name>
    <name evidence="10" type="ORF">DFQ27_000803</name>
</gene>
<dbReference type="GO" id="GO:0005739">
    <property type="term" value="C:mitochondrion"/>
    <property type="evidence" value="ECO:0007669"/>
    <property type="project" value="UniProtKB-SubCell"/>
</dbReference>
<evidence type="ECO:0000313" key="11">
    <source>
        <dbReference type="Proteomes" id="UP000807716"/>
    </source>
</evidence>
<accession>A0A9P6QF17</accession>
<keyword evidence="11" id="KW-1185">Reference proteome</keyword>
<evidence type="ECO:0000256" key="5">
    <source>
        <dbReference type="ARBA" id="ARBA00023274"/>
    </source>
</evidence>
<dbReference type="PANTHER" id="PTHR28554:SF1">
    <property type="entry name" value="LARGE RIBOSOMAL SUBUNIT PROTEIN ML45"/>
    <property type="match status" value="1"/>
</dbReference>
<dbReference type="Proteomes" id="UP000807716">
    <property type="component" value="Unassembled WGS sequence"/>
</dbReference>
<organism evidence="10 11">
    <name type="scientific">Actinomortierella ambigua</name>
    <dbReference type="NCBI Taxonomy" id="1343610"/>
    <lineage>
        <taxon>Eukaryota</taxon>
        <taxon>Fungi</taxon>
        <taxon>Fungi incertae sedis</taxon>
        <taxon>Mucoromycota</taxon>
        <taxon>Mortierellomycotina</taxon>
        <taxon>Mortierellomycetes</taxon>
        <taxon>Mortierellales</taxon>
        <taxon>Mortierellaceae</taxon>
        <taxon>Actinomortierella</taxon>
    </lineage>
</organism>
<dbReference type="OrthoDB" id="19619at2759"/>
<evidence type="ECO:0000256" key="7">
    <source>
        <dbReference type="ARBA" id="ARBA00039448"/>
    </source>
</evidence>
<dbReference type="Gene3D" id="3.10.450.240">
    <property type="match status" value="1"/>
</dbReference>
<protein>
    <recommendedName>
        <fullName evidence="7">Large ribosomal subunit protein mL45</fullName>
    </recommendedName>
    <alternativeName>
        <fullName evidence="8">39S ribosomal protein L45, mitochondrial</fullName>
    </alternativeName>
</protein>
<dbReference type="GO" id="GO:0005840">
    <property type="term" value="C:ribosome"/>
    <property type="evidence" value="ECO:0007669"/>
    <property type="project" value="UniProtKB-KW"/>
</dbReference>
<dbReference type="AlphaFoldDB" id="A0A9P6QF17"/>
<keyword evidence="2" id="KW-0809">Transit peptide</keyword>
<dbReference type="PANTHER" id="PTHR28554">
    <property type="entry name" value="39S RIBOSOMAL PROTEIN L45, MITOCHONDRIAL"/>
    <property type="match status" value="1"/>
</dbReference>
<evidence type="ECO:0000256" key="6">
    <source>
        <dbReference type="ARBA" id="ARBA00038073"/>
    </source>
</evidence>
<dbReference type="GO" id="GO:1990904">
    <property type="term" value="C:ribonucleoprotein complex"/>
    <property type="evidence" value="ECO:0007669"/>
    <property type="project" value="UniProtKB-KW"/>
</dbReference>
<dbReference type="SUPFAM" id="SSF54427">
    <property type="entry name" value="NTF2-like"/>
    <property type="match status" value="1"/>
</dbReference>
<keyword evidence="3 10" id="KW-0689">Ribosomal protein</keyword>
<evidence type="ECO:0000313" key="10">
    <source>
        <dbReference type="EMBL" id="KAG0265128.1"/>
    </source>
</evidence>
<evidence type="ECO:0000256" key="4">
    <source>
        <dbReference type="ARBA" id="ARBA00023128"/>
    </source>
</evidence>
<keyword evidence="5" id="KW-0687">Ribonucleoprotein</keyword>
<name>A0A9P6QF17_9FUNG</name>
<comment type="similarity">
    <text evidence="6">Belongs to the mitochondrion-specific ribosomal protein mL45 family.</text>
</comment>
<dbReference type="SMART" id="SM00978">
    <property type="entry name" value="Tim44"/>
    <property type="match status" value="1"/>
</dbReference>
<feature type="domain" description="Tim44-like" evidence="9">
    <location>
        <begin position="108"/>
        <end position="256"/>
    </location>
</feature>
<evidence type="ECO:0000256" key="2">
    <source>
        <dbReference type="ARBA" id="ARBA00022946"/>
    </source>
</evidence>
<evidence type="ECO:0000256" key="8">
    <source>
        <dbReference type="ARBA" id="ARBA00043031"/>
    </source>
</evidence>
<dbReference type="InterPro" id="IPR032710">
    <property type="entry name" value="NTF2-like_dom_sf"/>
</dbReference>
<evidence type="ECO:0000259" key="9">
    <source>
        <dbReference type="SMART" id="SM00978"/>
    </source>
</evidence>
<dbReference type="EMBL" id="JAAAJB010000122">
    <property type="protein sequence ID" value="KAG0265128.1"/>
    <property type="molecule type" value="Genomic_DNA"/>
</dbReference>
<dbReference type="InterPro" id="IPR051975">
    <property type="entry name" value="mtLSU_mL45"/>
</dbReference>
<sequence>MLRTSFRVLTQQQRPVASSIGMASRWMPASFGSPAHAMRMRGIPGMLPAAAPYSSVPHQMTQKVVIKEVGIMDPYVIPEKKDRPSIFGDFKTWVKYAKMRMRNTGMTAASTLGMCWKLKDFGLTGRFLGESEQAYIAMNEAFAKGDREFLEELCTPSMFQKLKSQLKDRAGRYEWRYHGIIDKPQIVSIRQGQIGGHVLIQIIVRLHTNQSMAVFDKKNRQIAGDLKKEVPVLEYIVFQRYITDAEDNWKILGKTAPAPALPSGTSNEAST</sequence>
<evidence type="ECO:0000256" key="3">
    <source>
        <dbReference type="ARBA" id="ARBA00022980"/>
    </source>
</evidence>